<name>A0A934VNR7_9BACT</name>
<dbReference type="EMBL" id="JAENIO010000065">
    <property type="protein sequence ID" value="MBK1835607.1"/>
    <property type="molecule type" value="Genomic_DNA"/>
</dbReference>
<evidence type="ECO:0000313" key="4">
    <source>
        <dbReference type="Proteomes" id="UP000604083"/>
    </source>
</evidence>
<feature type="domain" description="Pseudouridine synthase RsuA/RluA-like" evidence="2">
    <location>
        <begin position="116"/>
        <end position="255"/>
    </location>
</feature>
<evidence type="ECO:0000259" key="2">
    <source>
        <dbReference type="Pfam" id="PF00849"/>
    </source>
</evidence>
<dbReference type="InterPro" id="IPR050188">
    <property type="entry name" value="RluA_PseudoU_synthase"/>
</dbReference>
<dbReference type="Gene3D" id="3.30.2350.10">
    <property type="entry name" value="Pseudouridine synthase"/>
    <property type="match status" value="1"/>
</dbReference>
<dbReference type="InterPro" id="IPR006224">
    <property type="entry name" value="PsdUridine_synth_RluA-like_CS"/>
</dbReference>
<dbReference type="SUPFAM" id="SSF55120">
    <property type="entry name" value="Pseudouridine synthase"/>
    <property type="match status" value="1"/>
</dbReference>
<keyword evidence="4" id="KW-1185">Reference proteome</keyword>
<proteinExistence type="inferred from homology"/>
<dbReference type="PROSITE" id="PS01129">
    <property type="entry name" value="PSI_RLU"/>
    <property type="match status" value="1"/>
</dbReference>
<dbReference type="AlphaFoldDB" id="A0A934VNR7"/>
<comment type="similarity">
    <text evidence="1">Belongs to the pseudouridine synthase RluA family.</text>
</comment>
<dbReference type="RefSeq" id="WP_200393043.1">
    <property type="nucleotide sequence ID" value="NZ_JAENIO010000065.1"/>
</dbReference>
<dbReference type="Pfam" id="PF00849">
    <property type="entry name" value="PseudoU_synth_2"/>
    <property type="match status" value="1"/>
</dbReference>
<protein>
    <submittedName>
        <fullName evidence="3">RluA family pseudouridine synthase</fullName>
    </submittedName>
</protein>
<dbReference type="GO" id="GO:0009982">
    <property type="term" value="F:pseudouridine synthase activity"/>
    <property type="evidence" value="ECO:0007669"/>
    <property type="project" value="InterPro"/>
</dbReference>
<sequence length="313" mass="35608">MNKERRMDLEERWRKLAASQPGCQAYLNRRPCGIKAREGGRPFHEILAARFPGKLSEAEWRQVFADGLIVEKASGEPVHDADLIVTTGDRYERLLPDWTEPAIATDLQVLHEDEALLIIDKPAPLPMHEGGRFCKNTLKWLMEHAWPELEVRYAHRLDAETSGVLVCVKGRRYRHTVPLLFEKGEVEKSYLALTRSSPAWDHKRITSPVPAEGRSWGKPLEACTEVTVRERRANGQALLEVRPLTGRTHQIRVHLWQEGHPLVGDRLYLPGGQLGEVEIAAKGAEPLALRSWKVSFRHPISGEMVHYQAEEKI</sequence>
<accession>A0A934VNR7</accession>
<dbReference type="InterPro" id="IPR006145">
    <property type="entry name" value="PsdUridine_synth_RsuA/RluA"/>
</dbReference>
<organism evidence="3 4">
    <name type="scientific">Roseibacillus ishigakijimensis</name>
    <dbReference type="NCBI Taxonomy" id="454146"/>
    <lineage>
        <taxon>Bacteria</taxon>
        <taxon>Pseudomonadati</taxon>
        <taxon>Verrucomicrobiota</taxon>
        <taxon>Verrucomicrobiia</taxon>
        <taxon>Verrucomicrobiales</taxon>
        <taxon>Verrucomicrobiaceae</taxon>
        <taxon>Roseibacillus</taxon>
    </lineage>
</organism>
<evidence type="ECO:0000313" key="3">
    <source>
        <dbReference type="EMBL" id="MBK1835607.1"/>
    </source>
</evidence>
<dbReference type="PANTHER" id="PTHR21600:SF87">
    <property type="entry name" value="RNA PSEUDOURIDYLATE SYNTHASE DOMAIN-CONTAINING PROTEIN 1"/>
    <property type="match status" value="1"/>
</dbReference>
<gene>
    <name evidence="3" type="ORF">JIN78_16180</name>
</gene>
<evidence type="ECO:0000256" key="1">
    <source>
        <dbReference type="ARBA" id="ARBA00010876"/>
    </source>
</evidence>
<dbReference type="GO" id="GO:0000455">
    <property type="term" value="P:enzyme-directed rRNA pseudouridine synthesis"/>
    <property type="evidence" value="ECO:0007669"/>
    <property type="project" value="TreeGrafter"/>
</dbReference>
<dbReference type="GO" id="GO:0140098">
    <property type="term" value="F:catalytic activity, acting on RNA"/>
    <property type="evidence" value="ECO:0007669"/>
    <property type="project" value="UniProtKB-ARBA"/>
</dbReference>
<comment type="caution">
    <text evidence="3">The sequence shown here is derived from an EMBL/GenBank/DDBJ whole genome shotgun (WGS) entry which is preliminary data.</text>
</comment>
<dbReference type="InterPro" id="IPR020103">
    <property type="entry name" value="PsdUridine_synth_cat_dom_sf"/>
</dbReference>
<reference evidence="3" key="1">
    <citation type="submission" date="2021-01" db="EMBL/GenBank/DDBJ databases">
        <title>Modified the classification status of verrucomicrobia.</title>
        <authorList>
            <person name="Feng X."/>
        </authorList>
    </citation>
    <scope>NUCLEOTIDE SEQUENCE</scope>
    <source>
        <strain evidence="3">KCTC 12986</strain>
    </source>
</reference>
<dbReference type="GO" id="GO:0003723">
    <property type="term" value="F:RNA binding"/>
    <property type="evidence" value="ECO:0007669"/>
    <property type="project" value="InterPro"/>
</dbReference>
<dbReference type="Proteomes" id="UP000604083">
    <property type="component" value="Unassembled WGS sequence"/>
</dbReference>
<dbReference type="CDD" id="cd02869">
    <property type="entry name" value="PseudoU_synth_RluA_like"/>
    <property type="match status" value="1"/>
</dbReference>
<dbReference type="PANTHER" id="PTHR21600">
    <property type="entry name" value="MITOCHONDRIAL RNA PSEUDOURIDINE SYNTHASE"/>
    <property type="match status" value="1"/>
</dbReference>